<feature type="chain" id="PRO_5046263695" evidence="1">
    <location>
        <begin position="22"/>
        <end position="223"/>
    </location>
</feature>
<name>A0ABQ8GDB5_9PEZI</name>
<evidence type="ECO:0000313" key="3">
    <source>
        <dbReference type="Proteomes" id="UP000774617"/>
    </source>
</evidence>
<proteinExistence type="predicted"/>
<gene>
    <name evidence="2" type="ORF">B0J12DRAFT_718729</name>
</gene>
<evidence type="ECO:0000256" key="1">
    <source>
        <dbReference type="SAM" id="SignalP"/>
    </source>
</evidence>
<organism evidence="2 3">
    <name type="scientific">Macrophomina phaseolina</name>
    <dbReference type="NCBI Taxonomy" id="35725"/>
    <lineage>
        <taxon>Eukaryota</taxon>
        <taxon>Fungi</taxon>
        <taxon>Dikarya</taxon>
        <taxon>Ascomycota</taxon>
        <taxon>Pezizomycotina</taxon>
        <taxon>Dothideomycetes</taxon>
        <taxon>Dothideomycetes incertae sedis</taxon>
        <taxon>Botryosphaeriales</taxon>
        <taxon>Botryosphaeriaceae</taxon>
        <taxon>Macrophomina</taxon>
    </lineage>
</organism>
<protein>
    <submittedName>
        <fullName evidence="2">Uncharacterized protein</fullName>
    </submittedName>
</protein>
<dbReference type="Proteomes" id="UP000774617">
    <property type="component" value="Unassembled WGS sequence"/>
</dbReference>
<sequence>MPSSRQILSAFAAVAFTSVEAAMGPAFSTGPVSSGSWIREATSTLVLPKAPSGSSGDASLWVGMGTSNGDLIQSIADNWNSDSWSIFGYTLLSTGANSQMPVQTDETAAAAGDKITMHYKFDDASGNYTQIVSINGKAVAELSTSDGHAQGWGSAVECAEENCGTMPAHSWEDTKIILDSADPNYINTMGKGEGVTGEMSTSDGGKTWTVTTINIPEFTFGSS</sequence>
<feature type="signal peptide" evidence="1">
    <location>
        <begin position="1"/>
        <end position="21"/>
    </location>
</feature>
<dbReference type="EMBL" id="JAGTJR010000011">
    <property type="protein sequence ID" value="KAH7052334.1"/>
    <property type="molecule type" value="Genomic_DNA"/>
</dbReference>
<keyword evidence="3" id="KW-1185">Reference proteome</keyword>
<keyword evidence="1" id="KW-0732">Signal</keyword>
<reference evidence="2 3" key="1">
    <citation type="journal article" date="2021" name="Nat. Commun.">
        <title>Genetic determinants of endophytism in the Arabidopsis root mycobiome.</title>
        <authorList>
            <person name="Mesny F."/>
            <person name="Miyauchi S."/>
            <person name="Thiergart T."/>
            <person name="Pickel B."/>
            <person name="Atanasova L."/>
            <person name="Karlsson M."/>
            <person name="Huettel B."/>
            <person name="Barry K.W."/>
            <person name="Haridas S."/>
            <person name="Chen C."/>
            <person name="Bauer D."/>
            <person name="Andreopoulos W."/>
            <person name="Pangilinan J."/>
            <person name="LaButti K."/>
            <person name="Riley R."/>
            <person name="Lipzen A."/>
            <person name="Clum A."/>
            <person name="Drula E."/>
            <person name="Henrissat B."/>
            <person name="Kohler A."/>
            <person name="Grigoriev I.V."/>
            <person name="Martin F.M."/>
            <person name="Hacquard S."/>
        </authorList>
    </citation>
    <scope>NUCLEOTIDE SEQUENCE [LARGE SCALE GENOMIC DNA]</scope>
    <source>
        <strain evidence="2 3">MPI-SDFR-AT-0080</strain>
    </source>
</reference>
<accession>A0ABQ8GDB5</accession>
<evidence type="ECO:0000313" key="2">
    <source>
        <dbReference type="EMBL" id="KAH7052334.1"/>
    </source>
</evidence>
<comment type="caution">
    <text evidence="2">The sequence shown here is derived from an EMBL/GenBank/DDBJ whole genome shotgun (WGS) entry which is preliminary data.</text>
</comment>